<evidence type="ECO:0000313" key="2">
    <source>
        <dbReference type="Proteomes" id="UP000579605"/>
    </source>
</evidence>
<dbReference type="AlphaFoldDB" id="A0A852ZIV7"/>
<protein>
    <submittedName>
        <fullName evidence="1">Mannose-6-phosphate isomerase-like protein (Cupin superfamily)</fullName>
    </submittedName>
</protein>
<dbReference type="RefSeq" id="WP_179786188.1">
    <property type="nucleotide sequence ID" value="NZ_BAAARR010000004.1"/>
</dbReference>
<organism evidence="1 2">
    <name type="scientific">Actinopolymorpha rutila</name>
    <dbReference type="NCBI Taxonomy" id="446787"/>
    <lineage>
        <taxon>Bacteria</taxon>
        <taxon>Bacillati</taxon>
        <taxon>Actinomycetota</taxon>
        <taxon>Actinomycetes</taxon>
        <taxon>Propionibacteriales</taxon>
        <taxon>Actinopolymorphaceae</taxon>
        <taxon>Actinopolymorpha</taxon>
    </lineage>
</organism>
<sequence length="128" mass="13839">MSSLESKSFSTPDETRSFADKGAAEMVVLDGNTVFKDRFEPGWRWSEHVRPLAGTTTCQSPHMFYVVSGRMHFLMDDGAEGDVGANEVARIEPGHDAWVVGSDPCIIVDFGATATFALPAQRTAGTKA</sequence>
<keyword evidence="1" id="KW-0413">Isomerase</keyword>
<evidence type="ECO:0000313" key="1">
    <source>
        <dbReference type="EMBL" id="NYH88256.1"/>
    </source>
</evidence>
<dbReference type="Gene3D" id="2.60.120.10">
    <property type="entry name" value="Jelly Rolls"/>
    <property type="match status" value="1"/>
</dbReference>
<dbReference type="EMBL" id="JACBZH010000001">
    <property type="protein sequence ID" value="NYH88256.1"/>
    <property type="molecule type" value="Genomic_DNA"/>
</dbReference>
<proteinExistence type="predicted"/>
<name>A0A852ZIV7_9ACTN</name>
<dbReference type="CDD" id="cd06990">
    <property type="entry name" value="cupin_DUF861"/>
    <property type="match status" value="1"/>
</dbReference>
<dbReference type="Proteomes" id="UP000579605">
    <property type="component" value="Unassembled WGS sequence"/>
</dbReference>
<dbReference type="InterPro" id="IPR014710">
    <property type="entry name" value="RmlC-like_jellyroll"/>
</dbReference>
<accession>A0A852ZIV7</accession>
<dbReference type="InterPro" id="IPR011051">
    <property type="entry name" value="RmlC_Cupin_sf"/>
</dbReference>
<reference evidence="1 2" key="1">
    <citation type="submission" date="2020-07" db="EMBL/GenBank/DDBJ databases">
        <title>Sequencing the genomes of 1000 actinobacteria strains.</title>
        <authorList>
            <person name="Klenk H.-P."/>
        </authorList>
    </citation>
    <scope>NUCLEOTIDE SEQUENCE [LARGE SCALE GENOMIC DNA]</scope>
    <source>
        <strain evidence="1 2">DSM 18448</strain>
    </source>
</reference>
<gene>
    <name evidence="1" type="ORF">F4554_000894</name>
</gene>
<comment type="caution">
    <text evidence="1">The sequence shown here is derived from an EMBL/GenBank/DDBJ whole genome shotgun (WGS) entry which is preliminary data.</text>
</comment>
<keyword evidence="2" id="KW-1185">Reference proteome</keyword>
<dbReference type="SUPFAM" id="SSF51182">
    <property type="entry name" value="RmlC-like cupins"/>
    <property type="match status" value="1"/>
</dbReference>
<dbReference type="GO" id="GO:0016853">
    <property type="term" value="F:isomerase activity"/>
    <property type="evidence" value="ECO:0007669"/>
    <property type="project" value="UniProtKB-KW"/>
</dbReference>